<proteinExistence type="predicted"/>
<evidence type="ECO:0000313" key="2">
    <source>
        <dbReference type="Proteomes" id="UP001151699"/>
    </source>
</evidence>
<gene>
    <name evidence="1" type="ORF">Bhyg_17112</name>
</gene>
<comment type="caution">
    <text evidence="1">The sequence shown here is derived from an EMBL/GenBank/DDBJ whole genome shotgun (WGS) entry which is preliminary data.</text>
</comment>
<accession>A0A9Q0RS99</accession>
<dbReference type="AlphaFoldDB" id="A0A9Q0RS99"/>
<protein>
    <submittedName>
        <fullName evidence="1">Uncharacterized protein</fullName>
    </submittedName>
</protein>
<reference evidence="1" key="1">
    <citation type="submission" date="2022-07" db="EMBL/GenBank/DDBJ databases">
        <authorList>
            <person name="Trinca V."/>
            <person name="Uliana J.V.C."/>
            <person name="Torres T.T."/>
            <person name="Ward R.J."/>
            <person name="Monesi N."/>
        </authorList>
    </citation>
    <scope>NUCLEOTIDE SEQUENCE</scope>
    <source>
        <strain evidence="1">HSMRA1968</strain>
        <tissue evidence="1">Whole embryos</tissue>
    </source>
</reference>
<dbReference type="Proteomes" id="UP001151699">
    <property type="component" value="Unassembled WGS sequence"/>
</dbReference>
<sequence>MHISSKATTPDADVYTAKIVQIRDDSDHTKDDSFKLKLSLFDRVSDNSSLSQQSDSLTLSDDSETRVYDLRKNETVYLRSDIIRTSRIPDGATVTPPPTPIDGESSHNNLDQFFAIQQLNQLKKTEDEQESVSQVKVSEPNKGVSKPLSPETLKFFSSKPKPVFNSKFKMEEVVPVKSLILEREEKVVPQNGSTIEKAVIEEDVISSLPSVKALAKNFIEPTNEAIKTPLQRPR</sequence>
<organism evidence="1 2">
    <name type="scientific">Pseudolycoriella hygida</name>
    <dbReference type="NCBI Taxonomy" id="35572"/>
    <lineage>
        <taxon>Eukaryota</taxon>
        <taxon>Metazoa</taxon>
        <taxon>Ecdysozoa</taxon>
        <taxon>Arthropoda</taxon>
        <taxon>Hexapoda</taxon>
        <taxon>Insecta</taxon>
        <taxon>Pterygota</taxon>
        <taxon>Neoptera</taxon>
        <taxon>Endopterygota</taxon>
        <taxon>Diptera</taxon>
        <taxon>Nematocera</taxon>
        <taxon>Sciaroidea</taxon>
        <taxon>Sciaridae</taxon>
        <taxon>Pseudolycoriella</taxon>
    </lineage>
</organism>
<dbReference type="OrthoDB" id="8055781at2759"/>
<name>A0A9Q0RS99_9DIPT</name>
<evidence type="ECO:0000313" key="1">
    <source>
        <dbReference type="EMBL" id="KAJ6622266.1"/>
    </source>
</evidence>
<dbReference type="EMBL" id="WJQU01003762">
    <property type="protein sequence ID" value="KAJ6622266.1"/>
    <property type="molecule type" value="Genomic_DNA"/>
</dbReference>
<feature type="non-terminal residue" evidence="1">
    <location>
        <position position="234"/>
    </location>
</feature>
<keyword evidence="2" id="KW-1185">Reference proteome</keyword>